<keyword evidence="3" id="KW-1003">Cell membrane</keyword>
<evidence type="ECO:0000256" key="11">
    <source>
        <dbReference type="SAM" id="Phobius"/>
    </source>
</evidence>
<dbReference type="GO" id="GO:0016020">
    <property type="term" value="C:membrane"/>
    <property type="evidence" value="ECO:0007669"/>
    <property type="project" value="UniProtKB-SubCell"/>
</dbReference>
<evidence type="ECO:0000256" key="1">
    <source>
        <dbReference type="ARBA" id="ARBA00004141"/>
    </source>
</evidence>
<evidence type="ECO:0008006" key="15">
    <source>
        <dbReference type="Google" id="ProtNLM"/>
    </source>
</evidence>
<reference evidence="14" key="1">
    <citation type="submission" date="2018-05" db="EMBL/GenBank/DDBJ databases">
        <authorList>
            <person name="Lanie J.A."/>
            <person name="Ng W.-L."/>
            <person name="Kazmierczak K.M."/>
            <person name="Andrzejewski T.M."/>
            <person name="Davidsen T.M."/>
            <person name="Wayne K.J."/>
            <person name="Tettelin H."/>
            <person name="Glass J.I."/>
            <person name="Rusch D."/>
            <person name="Podicherti R."/>
            <person name="Tsui H.-C.T."/>
            <person name="Winkler M.E."/>
        </authorList>
    </citation>
    <scope>NUCLEOTIDE SEQUENCE</scope>
</reference>
<gene>
    <name evidence="14" type="ORF">METZ01_LOCUS49944</name>
</gene>
<dbReference type="PANTHER" id="PTHR43394">
    <property type="entry name" value="ATP-DEPENDENT PERMEASE MDL1, MITOCHONDRIAL"/>
    <property type="match status" value="1"/>
</dbReference>
<evidence type="ECO:0000256" key="3">
    <source>
        <dbReference type="ARBA" id="ARBA00022475"/>
    </source>
</evidence>
<keyword evidence="6" id="KW-0067">ATP-binding</keyword>
<proteinExistence type="predicted"/>
<dbReference type="GO" id="GO:0005524">
    <property type="term" value="F:ATP binding"/>
    <property type="evidence" value="ECO:0007669"/>
    <property type="project" value="UniProtKB-KW"/>
</dbReference>
<dbReference type="PROSITE" id="PS00211">
    <property type="entry name" value="ABC_TRANSPORTER_1"/>
    <property type="match status" value="1"/>
</dbReference>
<evidence type="ECO:0000313" key="14">
    <source>
        <dbReference type="EMBL" id="SUZ97090.1"/>
    </source>
</evidence>
<dbReference type="PANTHER" id="PTHR43394:SF1">
    <property type="entry name" value="ATP-BINDING CASSETTE SUB-FAMILY B MEMBER 10, MITOCHONDRIAL"/>
    <property type="match status" value="1"/>
</dbReference>
<keyword evidence="9" id="KW-0445">Lipid transport</keyword>
<dbReference type="Gene3D" id="3.40.50.300">
    <property type="entry name" value="P-loop containing nucleotide triphosphate hydrolases"/>
    <property type="match status" value="1"/>
</dbReference>
<name>A0A381RZ21_9ZZZZ</name>
<dbReference type="AlphaFoldDB" id="A0A381RZ21"/>
<keyword evidence="5" id="KW-0547">Nucleotide-binding</keyword>
<dbReference type="PROSITE" id="PS50929">
    <property type="entry name" value="ABC_TM1F"/>
    <property type="match status" value="1"/>
</dbReference>
<dbReference type="InterPro" id="IPR027417">
    <property type="entry name" value="P-loop_NTPase"/>
</dbReference>
<evidence type="ECO:0000256" key="8">
    <source>
        <dbReference type="ARBA" id="ARBA00022989"/>
    </source>
</evidence>
<feature type="transmembrane region" description="Helical" evidence="11">
    <location>
        <begin position="141"/>
        <end position="161"/>
    </location>
</feature>
<evidence type="ECO:0000256" key="10">
    <source>
        <dbReference type="ARBA" id="ARBA00023136"/>
    </source>
</evidence>
<dbReference type="SMART" id="SM00382">
    <property type="entry name" value="AAA"/>
    <property type="match status" value="1"/>
</dbReference>
<dbReference type="InterPro" id="IPR039421">
    <property type="entry name" value="Type_1_exporter"/>
</dbReference>
<protein>
    <recommendedName>
        <fullName evidence="15">ABC transporter domain-containing protein</fullName>
    </recommendedName>
</protein>
<dbReference type="FunFam" id="3.40.50.300:FF:000218">
    <property type="entry name" value="Multidrug ABC transporter ATP-binding protein"/>
    <property type="match status" value="1"/>
</dbReference>
<keyword evidence="7" id="KW-1278">Translocase</keyword>
<feature type="domain" description="ABC transporter" evidence="12">
    <location>
        <begin position="341"/>
        <end position="573"/>
    </location>
</feature>
<dbReference type="InterPro" id="IPR036640">
    <property type="entry name" value="ABC1_TM_sf"/>
</dbReference>
<keyword evidence="8 11" id="KW-1133">Transmembrane helix</keyword>
<feature type="domain" description="ABC transmembrane type-1" evidence="13">
    <location>
        <begin position="24"/>
        <end position="309"/>
    </location>
</feature>
<dbReference type="Pfam" id="PF00664">
    <property type="entry name" value="ABC_membrane"/>
    <property type="match status" value="1"/>
</dbReference>
<keyword evidence="10 11" id="KW-0472">Membrane</keyword>
<dbReference type="InterPro" id="IPR003593">
    <property type="entry name" value="AAA+_ATPase"/>
</dbReference>
<dbReference type="GO" id="GO:0015421">
    <property type="term" value="F:ABC-type oligopeptide transporter activity"/>
    <property type="evidence" value="ECO:0007669"/>
    <property type="project" value="TreeGrafter"/>
</dbReference>
<evidence type="ECO:0000256" key="9">
    <source>
        <dbReference type="ARBA" id="ARBA00023055"/>
    </source>
</evidence>
<dbReference type="InterPro" id="IPR011527">
    <property type="entry name" value="ABC1_TM_dom"/>
</dbReference>
<keyword evidence="2" id="KW-0813">Transport</keyword>
<dbReference type="SUPFAM" id="SSF90123">
    <property type="entry name" value="ABC transporter transmembrane region"/>
    <property type="match status" value="1"/>
</dbReference>
<feature type="transmembrane region" description="Helical" evidence="11">
    <location>
        <begin position="167"/>
        <end position="188"/>
    </location>
</feature>
<dbReference type="PROSITE" id="PS50893">
    <property type="entry name" value="ABC_TRANSPORTER_2"/>
    <property type="match status" value="1"/>
</dbReference>
<evidence type="ECO:0000256" key="4">
    <source>
        <dbReference type="ARBA" id="ARBA00022692"/>
    </source>
</evidence>
<evidence type="ECO:0000256" key="7">
    <source>
        <dbReference type="ARBA" id="ARBA00022967"/>
    </source>
</evidence>
<evidence type="ECO:0000256" key="6">
    <source>
        <dbReference type="ARBA" id="ARBA00022840"/>
    </source>
</evidence>
<evidence type="ECO:0000256" key="2">
    <source>
        <dbReference type="ARBA" id="ARBA00022448"/>
    </source>
</evidence>
<dbReference type="EMBL" id="UINC01002476">
    <property type="protein sequence ID" value="SUZ97090.1"/>
    <property type="molecule type" value="Genomic_DNA"/>
</dbReference>
<feature type="transmembrane region" description="Helical" evidence="11">
    <location>
        <begin position="248"/>
        <end position="270"/>
    </location>
</feature>
<dbReference type="InterPro" id="IPR003439">
    <property type="entry name" value="ABC_transporter-like_ATP-bd"/>
</dbReference>
<dbReference type="InterPro" id="IPR017871">
    <property type="entry name" value="ABC_transporter-like_CS"/>
</dbReference>
<feature type="transmembrane region" description="Helical" evidence="11">
    <location>
        <begin position="64"/>
        <end position="90"/>
    </location>
</feature>
<feature type="transmembrane region" description="Helical" evidence="11">
    <location>
        <begin position="21"/>
        <end position="44"/>
    </location>
</feature>
<dbReference type="InterPro" id="IPR011917">
    <property type="entry name" value="ABC_transpr_lipidA"/>
</dbReference>
<dbReference type="SUPFAM" id="SSF52540">
    <property type="entry name" value="P-loop containing nucleoside triphosphate hydrolases"/>
    <property type="match status" value="1"/>
</dbReference>
<dbReference type="Gene3D" id="1.20.1560.10">
    <property type="entry name" value="ABC transporter type 1, transmembrane domain"/>
    <property type="match status" value="1"/>
</dbReference>
<evidence type="ECO:0000259" key="13">
    <source>
        <dbReference type="PROSITE" id="PS50929"/>
    </source>
</evidence>
<evidence type="ECO:0000259" key="12">
    <source>
        <dbReference type="PROSITE" id="PS50893"/>
    </source>
</evidence>
<dbReference type="GO" id="GO:0034040">
    <property type="term" value="F:ATPase-coupled lipid transmembrane transporter activity"/>
    <property type="evidence" value="ECO:0007669"/>
    <property type="project" value="InterPro"/>
</dbReference>
<organism evidence="14">
    <name type="scientific">marine metagenome</name>
    <dbReference type="NCBI Taxonomy" id="408172"/>
    <lineage>
        <taxon>unclassified sequences</taxon>
        <taxon>metagenomes</taxon>
        <taxon>ecological metagenomes</taxon>
    </lineage>
</organism>
<dbReference type="Pfam" id="PF00005">
    <property type="entry name" value="ABC_tran"/>
    <property type="match status" value="1"/>
</dbReference>
<dbReference type="GO" id="GO:0016887">
    <property type="term" value="F:ATP hydrolysis activity"/>
    <property type="evidence" value="ECO:0007669"/>
    <property type="project" value="InterPro"/>
</dbReference>
<dbReference type="NCBIfam" id="TIGR02203">
    <property type="entry name" value="MsbA_lipidA"/>
    <property type="match status" value="1"/>
</dbReference>
<evidence type="ECO:0000256" key="5">
    <source>
        <dbReference type="ARBA" id="ARBA00022741"/>
    </source>
</evidence>
<comment type="subcellular location">
    <subcellularLocation>
        <location evidence="1">Membrane</location>
        <topology evidence="1">Multi-pass membrane protein</topology>
    </subcellularLocation>
</comment>
<sequence>MKDGYKIYLRLLVYGKPYWAMFSIGVIAMLLFAVTDTGFAFLIKTLTDSFAGTGTVYDYQQIKVMLPVAVIIIFIIRGVSGFFSVYNIAWIGRQVIKLLRGEVYQKFLNLPTQFLDQKSNAELLSKVTFNIEQVAESTSNILTVLIRDTLTIIVLSLYMVYLNPTLASVIFLVAPVIAILVRFLSLLFRRYSERIQDSMADVTHAIKETLQNHRIIKIFNGQDYESKKFSTINENNRKHNMKLFSTKAIGDAVTIFIASLGVAGVVYVATLEQVKSSMTVGDFSGFITAMVLLMTPLKRLTNVNAMIQKGIAAATSVFSLLDEDNEDDQGQLDTNDLNGSIDFKNVCFSYNRGENTLDEINININPGETIAIVGKSGSGKTTLVNLIPRFYELKSGQLLIDSEDIKNYSLKSLRSNISLVTQEVTLFNDTIFNNIAYGKYSDSEVRQVVTSAHMDEFINNLPDGLETLVGDQGILLSGGQRQRIAIARALLKNAPILILDEATSSLDSESEQYIQKALDQLMRNRTTLVIAHRLSTIENADRIIVLSKGRIVEQGNHNELIKQNAEYAALHRLQFNE</sequence>
<dbReference type="CDD" id="cd18552">
    <property type="entry name" value="ABC_6TM_MsbA_like"/>
    <property type="match status" value="1"/>
</dbReference>
<keyword evidence="4 11" id="KW-0812">Transmembrane</keyword>
<accession>A0A381RZ21</accession>